<name>A0NWH9_ROSAI</name>
<dbReference type="AlphaFoldDB" id="A0NWH9"/>
<comment type="caution">
    <text evidence="1">The sequence shown here is derived from an EMBL/GenBank/DDBJ whole genome shotgun (WGS) entry which is preliminary data.</text>
</comment>
<accession>A0NWH9</accession>
<proteinExistence type="predicted"/>
<evidence type="ECO:0000313" key="2">
    <source>
        <dbReference type="Proteomes" id="UP000004848"/>
    </source>
</evidence>
<evidence type="ECO:0000313" key="1">
    <source>
        <dbReference type="EMBL" id="EAV42895.1"/>
    </source>
</evidence>
<gene>
    <name evidence="1" type="ORF">SIAM614_16162</name>
</gene>
<dbReference type="Proteomes" id="UP000004848">
    <property type="component" value="Unassembled WGS sequence"/>
</dbReference>
<protein>
    <submittedName>
        <fullName evidence="1">Uncharacterized protein</fullName>
    </submittedName>
</protein>
<dbReference type="EMBL" id="AAUW01000012">
    <property type="protein sequence ID" value="EAV42895.1"/>
    <property type="molecule type" value="Genomic_DNA"/>
</dbReference>
<sequence>MNETALDRQLGCSKTHSFTRNVFRHTIDFEHDPARLDTASPVIRRTLTFTHADFSRFRGNRDVREDADPNTTRTLHVAGHSTAGRFDLTCRNTLRLHSLQTECAEVEVSAPLRQAVDAALVLLAELCALRLQHRSSLVFLKLRAAGSLN</sequence>
<organism evidence="1 2">
    <name type="scientific">Roseibium aggregatum (strain ATCC 25650 / DSM 13394 / JCM 20685 / NBRC 16684 / NCIMB 2208 / IAM 12614 / B1)</name>
    <name type="common">Stappia aggregata</name>
    <dbReference type="NCBI Taxonomy" id="384765"/>
    <lineage>
        <taxon>Bacteria</taxon>
        <taxon>Pseudomonadati</taxon>
        <taxon>Pseudomonadota</taxon>
        <taxon>Alphaproteobacteria</taxon>
        <taxon>Hyphomicrobiales</taxon>
        <taxon>Stappiaceae</taxon>
        <taxon>Roseibium</taxon>
    </lineage>
</organism>
<dbReference type="eggNOG" id="ENOG5032XIB">
    <property type="taxonomic scope" value="Bacteria"/>
</dbReference>
<reference evidence="1 2" key="1">
    <citation type="submission" date="2006-05" db="EMBL/GenBank/DDBJ databases">
        <authorList>
            <person name="King G."/>
            <person name="Ferriera S."/>
            <person name="Johnson J."/>
            <person name="Kravitz S."/>
            <person name="Beeson K."/>
            <person name="Sutton G."/>
            <person name="Rogers Y.-H."/>
            <person name="Friedman R."/>
            <person name="Frazier M."/>
            <person name="Venter J.C."/>
        </authorList>
    </citation>
    <scope>NUCLEOTIDE SEQUENCE [LARGE SCALE GENOMIC DNA]</scope>
    <source>
        <strain evidence="2">ATCC 25650 / DSM 13394 / JCM 20685 / NBRC 16684 / NCIMB 2208 / IAM 12614 / B1</strain>
    </source>
</reference>